<accession>A0ACB8UKA7</accession>
<protein>
    <submittedName>
        <fullName evidence="1">Nramp-domain-containing protein</fullName>
    </submittedName>
</protein>
<keyword evidence="2" id="KW-1185">Reference proteome</keyword>
<evidence type="ECO:0000313" key="2">
    <source>
        <dbReference type="Proteomes" id="UP001055072"/>
    </source>
</evidence>
<organism evidence="1 2">
    <name type="scientific">Irpex rosettiformis</name>
    <dbReference type="NCBI Taxonomy" id="378272"/>
    <lineage>
        <taxon>Eukaryota</taxon>
        <taxon>Fungi</taxon>
        <taxon>Dikarya</taxon>
        <taxon>Basidiomycota</taxon>
        <taxon>Agaricomycotina</taxon>
        <taxon>Agaricomycetes</taxon>
        <taxon>Polyporales</taxon>
        <taxon>Irpicaceae</taxon>
        <taxon>Irpex</taxon>
    </lineage>
</organism>
<reference evidence="1" key="1">
    <citation type="journal article" date="2021" name="Environ. Microbiol.">
        <title>Gene family expansions and transcriptome signatures uncover fungal adaptations to wood decay.</title>
        <authorList>
            <person name="Hage H."/>
            <person name="Miyauchi S."/>
            <person name="Viragh M."/>
            <person name="Drula E."/>
            <person name="Min B."/>
            <person name="Chaduli D."/>
            <person name="Navarro D."/>
            <person name="Favel A."/>
            <person name="Norest M."/>
            <person name="Lesage-Meessen L."/>
            <person name="Balint B."/>
            <person name="Merenyi Z."/>
            <person name="de Eugenio L."/>
            <person name="Morin E."/>
            <person name="Martinez A.T."/>
            <person name="Baldrian P."/>
            <person name="Stursova M."/>
            <person name="Martinez M.J."/>
            <person name="Novotny C."/>
            <person name="Magnuson J.K."/>
            <person name="Spatafora J.W."/>
            <person name="Maurice S."/>
            <person name="Pangilinan J."/>
            <person name="Andreopoulos W."/>
            <person name="LaButti K."/>
            <person name="Hundley H."/>
            <person name="Na H."/>
            <person name="Kuo A."/>
            <person name="Barry K."/>
            <person name="Lipzen A."/>
            <person name="Henrissat B."/>
            <person name="Riley R."/>
            <person name="Ahrendt S."/>
            <person name="Nagy L.G."/>
            <person name="Grigoriev I.V."/>
            <person name="Martin F."/>
            <person name="Rosso M.N."/>
        </authorList>
    </citation>
    <scope>NUCLEOTIDE SEQUENCE</scope>
    <source>
        <strain evidence="1">CBS 384.51</strain>
    </source>
</reference>
<sequence>MQAGSEFGYRPLLFIILLAGLGAIILQSLASKLGCVTGQDLASHCRILFHDRPKYRKLVRYSVLYPLYVLSEIGIVCTDLAELIGSAIGLCLLFPSIPLWTAVLVTAADVLVFLLIGGPTRGGKPVKVFEAVIIVLVMAVFACFVVLLVKVEPDWGDAFLGYIPSTKLFDTHTDVLYVAVGILGATVMPHALFLGSFLATLNRTGSNNKPLPYPIQTNDKTVVHPPAVHFRAWFKSLFEVSRAERIAASREYRTQYGRQNNELSFVQSHLNHGIVDIVMSLIGVAVPINSAILILAAAVFFKPGGGGSMPASLFDAHELIVDRIGNAAGVVFALALLFAGQTSSITATLAGQVVSEGFIEWRISPFLRRLVTRMIGLVPSMVVAIAVGRTGINTLLVASQVALSIVLPFVAFPLIWLTSSKSIMSVKMPRKPDRFDDTTQADTTMTLDTPPSIFATQDESSVMSESVSNNLLICQIQEVERPPLSEKGGSVHIEKGIVIHDDEEYIDFSNGRLLTLVSGLIFIIVLAANMYVFVMLGLGRT</sequence>
<evidence type="ECO:0000313" key="1">
    <source>
        <dbReference type="EMBL" id="KAI0094547.1"/>
    </source>
</evidence>
<name>A0ACB8UKA7_9APHY</name>
<gene>
    <name evidence="1" type="ORF">BDY19DRAFT_1000160</name>
</gene>
<proteinExistence type="predicted"/>
<dbReference type="Proteomes" id="UP001055072">
    <property type="component" value="Unassembled WGS sequence"/>
</dbReference>
<comment type="caution">
    <text evidence="1">The sequence shown here is derived from an EMBL/GenBank/DDBJ whole genome shotgun (WGS) entry which is preliminary data.</text>
</comment>
<dbReference type="EMBL" id="MU274900">
    <property type="protein sequence ID" value="KAI0094547.1"/>
    <property type="molecule type" value="Genomic_DNA"/>
</dbReference>